<keyword evidence="1" id="KW-1133">Transmembrane helix</keyword>
<feature type="transmembrane region" description="Helical" evidence="1">
    <location>
        <begin position="5"/>
        <end position="22"/>
    </location>
</feature>
<evidence type="ECO:0000313" key="3">
    <source>
        <dbReference type="Proteomes" id="UP000016570"/>
    </source>
</evidence>
<keyword evidence="1" id="KW-0472">Membrane</keyword>
<keyword evidence="3" id="KW-1185">Reference proteome</keyword>
<dbReference type="Proteomes" id="UP000016570">
    <property type="component" value="Unassembled WGS sequence"/>
</dbReference>
<evidence type="ECO:0000256" key="1">
    <source>
        <dbReference type="SAM" id="Phobius"/>
    </source>
</evidence>
<sequence length="75" mass="8499">MLVKLFCACIAALSLAALWYFAEGQMNAVTLLLGFASIMIGFTTIIKAEQPTEFERRQLDTLHEIHMILRDRGVR</sequence>
<evidence type="ECO:0000313" key="2">
    <source>
        <dbReference type="EMBL" id="GAD69117.1"/>
    </source>
</evidence>
<accession>U3A711</accession>
<protein>
    <submittedName>
        <fullName evidence="2">Uncharacterized protein</fullName>
    </submittedName>
</protein>
<reference evidence="2 3" key="1">
    <citation type="submission" date="2013-09" db="EMBL/GenBank/DDBJ databases">
        <title>Whole genome shotgun sequence of Vibrio proteolyticus NBRC 13287.</title>
        <authorList>
            <person name="Isaki S."/>
            <person name="Hosoyama A."/>
            <person name="Numata M."/>
            <person name="Hashimoto M."/>
            <person name="Hosoyama Y."/>
            <person name="Tsuchikane K."/>
            <person name="Noguchi M."/>
            <person name="Hirakata S."/>
            <person name="Ichikawa N."/>
            <person name="Ohji S."/>
            <person name="Yamazoe A."/>
            <person name="Fujita N."/>
        </authorList>
    </citation>
    <scope>NUCLEOTIDE SEQUENCE [LARGE SCALE GENOMIC DNA]</scope>
    <source>
        <strain evidence="2 3">NBRC 13287</strain>
    </source>
</reference>
<gene>
    <name evidence="2" type="ORF">VPR01S_23_00290</name>
</gene>
<keyword evidence="1" id="KW-0812">Transmembrane</keyword>
<organism evidence="2 3">
    <name type="scientific">Vibrio proteolyticus NBRC 13287</name>
    <dbReference type="NCBI Taxonomy" id="1219065"/>
    <lineage>
        <taxon>Bacteria</taxon>
        <taxon>Pseudomonadati</taxon>
        <taxon>Pseudomonadota</taxon>
        <taxon>Gammaproteobacteria</taxon>
        <taxon>Vibrionales</taxon>
        <taxon>Vibrionaceae</taxon>
        <taxon>Vibrio</taxon>
    </lineage>
</organism>
<dbReference type="EMBL" id="BATJ01000023">
    <property type="protein sequence ID" value="GAD69117.1"/>
    <property type="molecule type" value="Genomic_DNA"/>
</dbReference>
<dbReference type="AlphaFoldDB" id="U3A711"/>
<feature type="transmembrane region" description="Helical" evidence="1">
    <location>
        <begin position="28"/>
        <end position="48"/>
    </location>
</feature>
<name>U3A711_VIBPR</name>
<dbReference type="RefSeq" id="WP_021707085.1">
    <property type="nucleotide sequence ID" value="NZ_BATJ01000023.1"/>
</dbReference>
<proteinExistence type="predicted"/>
<comment type="caution">
    <text evidence="2">The sequence shown here is derived from an EMBL/GenBank/DDBJ whole genome shotgun (WGS) entry which is preliminary data.</text>
</comment>